<dbReference type="InterPro" id="IPR045160">
    <property type="entry name" value="ATG16"/>
</dbReference>
<keyword evidence="2" id="KW-0175">Coiled coil</keyword>
<dbReference type="Proteomes" id="UP000814176">
    <property type="component" value="Unassembled WGS sequence"/>
</dbReference>
<dbReference type="Gene3D" id="1.20.5.170">
    <property type="match status" value="1"/>
</dbReference>
<feature type="compositionally biased region" description="Polar residues" evidence="3">
    <location>
        <begin position="267"/>
        <end position="277"/>
    </location>
</feature>
<evidence type="ECO:0000256" key="2">
    <source>
        <dbReference type="SAM" id="Coils"/>
    </source>
</evidence>
<evidence type="ECO:0000259" key="4">
    <source>
        <dbReference type="Pfam" id="PF08614"/>
    </source>
</evidence>
<dbReference type="GeneID" id="72006463"/>
<dbReference type="PANTHER" id="PTHR19878:SF8">
    <property type="entry name" value="AUTOPHAGY-RELATED 16, ISOFORM F"/>
    <property type="match status" value="1"/>
</dbReference>
<dbReference type="PANTHER" id="PTHR19878">
    <property type="entry name" value="AUTOPHAGY PROTEIN 16-LIKE"/>
    <property type="match status" value="1"/>
</dbReference>
<name>A0ABQ8KEI2_9APHY</name>
<dbReference type="Pfam" id="PF08614">
    <property type="entry name" value="ATG16"/>
    <property type="match status" value="1"/>
</dbReference>
<dbReference type="InterPro" id="IPR013923">
    <property type="entry name" value="Autophagy-rel_prot_16_dom"/>
</dbReference>
<gene>
    <name evidence="5" type="ORF">C8Q71DRAFT_797269</name>
</gene>
<organism evidence="5 6">
    <name type="scientific">Rhodofomes roseus</name>
    <dbReference type="NCBI Taxonomy" id="34475"/>
    <lineage>
        <taxon>Eukaryota</taxon>
        <taxon>Fungi</taxon>
        <taxon>Dikarya</taxon>
        <taxon>Basidiomycota</taxon>
        <taxon>Agaricomycotina</taxon>
        <taxon>Agaricomycetes</taxon>
        <taxon>Polyporales</taxon>
        <taxon>Rhodofomes</taxon>
    </lineage>
</organism>
<protein>
    <submittedName>
        <fullName evidence="5">Autophagy protein 16-domain-containing protein</fullName>
    </submittedName>
</protein>
<feature type="compositionally biased region" description="Low complexity" evidence="3">
    <location>
        <begin position="242"/>
        <end position="260"/>
    </location>
</feature>
<evidence type="ECO:0000313" key="5">
    <source>
        <dbReference type="EMBL" id="KAH9835723.1"/>
    </source>
</evidence>
<dbReference type="CDD" id="cd22887">
    <property type="entry name" value="Atg16_CCD"/>
    <property type="match status" value="1"/>
</dbReference>
<feature type="region of interest" description="Disordered" evidence="3">
    <location>
        <begin position="226"/>
        <end position="277"/>
    </location>
</feature>
<evidence type="ECO:0000256" key="3">
    <source>
        <dbReference type="SAM" id="MobiDB-lite"/>
    </source>
</evidence>
<accession>A0ABQ8KEI2</accession>
<sequence>MGEPAWQETLRVRLVDRNAQESSYASIIEQYRRLAQQTKLLKERNASLLRAMGSARANPNPSSSTVYVPGSGEDNPVRAAYITSLESQISSLRDELATVYKTQGQNAQRLLAMNETLREKEELSRIDSEDLRKARDEIAALRKKVEQHSELMAEKDRTAQILHDEINTLQLELTQIEERNAILTKDNAKLLQRWLDAKQAEVNKMNEANAFYEDLHSKRQAALNSLPATPLEDKTADVQSLSESESGNGEETTEAGAATTKDGIQSPEETSVDQTPNGVQSVAQNVVLNKGQPIVTGGTLAPASAVHSRDVVRRPVVGTVVSGWPKVSNPPPQLSDRALDKDTAGGNAYSGSAGDVSGGSEENTRHSDLSSFYRRTDDADTMGGNAYTGNSGDVSGGSITNIANNDGMPTLMNIDSNNAGLGGTSASGCAAGGYTDQNGAGGNAYSGSAGNAEGGSVNNVGGMVNMGSNNAGAAGTSSTGCATGGNAKYYRGYMYFSHLSSFHM</sequence>
<keyword evidence="6" id="KW-1185">Reference proteome</keyword>
<dbReference type="RefSeq" id="XP_047778100.1">
    <property type="nucleotide sequence ID" value="XM_047925731.1"/>
</dbReference>
<comment type="similarity">
    <text evidence="1">Belongs to the ATG16 family.</text>
</comment>
<evidence type="ECO:0000256" key="1">
    <source>
        <dbReference type="ARBA" id="ARBA00005331"/>
    </source>
</evidence>
<comment type="caution">
    <text evidence="5">The sequence shown here is derived from an EMBL/GenBank/DDBJ whole genome shotgun (WGS) entry which is preliminary data.</text>
</comment>
<proteinExistence type="inferred from homology"/>
<evidence type="ECO:0000313" key="6">
    <source>
        <dbReference type="Proteomes" id="UP000814176"/>
    </source>
</evidence>
<feature type="coiled-coil region" evidence="2">
    <location>
        <begin position="131"/>
        <end position="215"/>
    </location>
</feature>
<reference evidence="5 6" key="1">
    <citation type="journal article" date="2021" name="Environ. Microbiol.">
        <title>Gene family expansions and transcriptome signatures uncover fungal adaptations to wood decay.</title>
        <authorList>
            <person name="Hage H."/>
            <person name="Miyauchi S."/>
            <person name="Viragh M."/>
            <person name="Drula E."/>
            <person name="Min B."/>
            <person name="Chaduli D."/>
            <person name="Navarro D."/>
            <person name="Favel A."/>
            <person name="Norest M."/>
            <person name="Lesage-Meessen L."/>
            <person name="Balint B."/>
            <person name="Merenyi Z."/>
            <person name="de Eugenio L."/>
            <person name="Morin E."/>
            <person name="Martinez A.T."/>
            <person name="Baldrian P."/>
            <person name="Stursova M."/>
            <person name="Martinez M.J."/>
            <person name="Novotny C."/>
            <person name="Magnuson J.K."/>
            <person name="Spatafora J.W."/>
            <person name="Maurice S."/>
            <person name="Pangilinan J."/>
            <person name="Andreopoulos W."/>
            <person name="LaButti K."/>
            <person name="Hundley H."/>
            <person name="Na H."/>
            <person name="Kuo A."/>
            <person name="Barry K."/>
            <person name="Lipzen A."/>
            <person name="Henrissat B."/>
            <person name="Riley R."/>
            <person name="Ahrendt S."/>
            <person name="Nagy L.G."/>
            <person name="Grigoriev I.V."/>
            <person name="Martin F."/>
            <person name="Rosso M.N."/>
        </authorList>
    </citation>
    <scope>NUCLEOTIDE SEQUENCE [LARGE SCALE GENOMIC DNA]</scope>
    <source>
        <strain evidence="5 6">CIRM-BRFM 1785</strain>
    </source>
</reference>
<feature type="domain" description="Autophagy-related protein 16" evidence="4">
    <location>
        <begin position="11"/>
        <end position="206"/>
    </location>
</feature>
<dbReference type="EMBL" id="JADCUA010000012">
    <property type="protein sequence ID" value="KAH9835723.1"/>
    <property type="molecule type" value="Genomic_DNA"/>
</dbReference>
<feature type="region of interest" description="Disordered" evidence="3">
    <location>
        <begin position="323"/>
        <end position="367"/>
    </location>
</feature>